<gene>
    <name evidence="2" type="ORF">K2U94_05245</name>
</gene>
<sequence>MTDSALVNHSQARSRDSALPRRLILPPLAKAPAADWPLAALAALGCFALLLPTAPSLLADGDMFWHIRTGQEILATGHFPTVDAYSWSMTGHPWIAKEWLSQVLYALAFNLAGWTGAALLALAAASAAYAMVFAAVERRAGAAFALASVLVIAMAGNFHLLVRPHVLAWPVMVLFASQLLDAAEEGRAPRLRSALLITLWANLHGSFLLGFIILPFFAWESLARTTAPRGPLALRWLVFAALCVGAALIHPYGWGVLIAAREVLTLGPAMSLIAEWRPQNFAGFGHFELILLLGLGAALLTGLRLPAPRLALLLALLHSMLAHVRQETLGLMIIALLLGAPVAALRGVVRLPREKRSLAAFTVVATAIVTGGMALKNFPLTLPEATAPRAALAAARAAGVKGNVLNDDHFGGYLISRYVPTYVDGRAEMYGMMHYDLSMAIGGRMPDKLAALLADPKIGWTLLPSVMPANRTLAASPDWRLVYRDPVATVYARVR</sequence>
<evidence type="ECO:0000313" key="2">
    <source>
        <dbReference type="EMBL" id="MCI4682173.1"/>
    </source>
</evidence>
<evidence type="ECO:0000313" key="3">
    <source>
        <dbReference type="Proteomes" id="UP001139104"/>
    </source>
</evidence>
<organism evidence="2 3">
    <name type="scientific">Candidatus Rhodoblastus alkanivorans</name>
    <dbReference type="NCBI Taxonomy" id="2954117"/>
    <lineage>
        <taxon>Bacteria</taxon>
        <taxon>Pseudomonadati</taxon>
        <taxon>Pseudomonadota</taxon>
        <taxon>Alphaproteobacteria</taxon>
        <taxon>Hyphomicrobiales</taxon>
        <taxon>Rhodoblastaceae</taxon>
        <taxon>Rhodoblastus</taxon>
    </lineage>
</organism>
<feature type="transmembrane region" description="Helical" evidence="1">
    <location>
        <begin position="281"/>
        <end position="303"/>
    </location>
</feature>
<proteinExistence type="predicted"/>
<feature type="transmembrane region" description="Helical" evidence="1">
    <location>
        <begin position="142"/>
        <end position="160"/>
    </location>
</feature>
<feature type="transmembrane region" description="Helical" evidence="1">
    <location>
        <begin position="103"/>
        <end position="130"/>
    </location>
</feature>
<keyword evidence="3" id="KW-1185">Reference proteome</keyword>
<feature type="transmembrane region" description="Helical" evidence="1">
    <location>
        <begin position="358"/>
        <end position="375"/>
    </location>
</feature>
<protein>
    <recommendedName>
        <fullName evidence="4">Glycosyltransferase RgtA/B/C/D-like domain-containing protein</fullName>
    </recommendedName>
</protein>
<feature type="transmembrane region" description="Helical" evidence="1">
    <location>
        <begin position="237"/>
        <end position="260"/>
    </location>
</feature>
<keyword evidence="1" id="KW-1133">Transmembrane helix</keyword>
<feature type="transmembrane region" description="Helical" evidence="1">
    <location>
        <begin position="329"/>
        <end position="349"/>
    </location>
</feature>
<evidence type="ECO:0008006" key="4">
    <source>
        <dbReference type="Google" id="ProtNLM"/>
    </source>
</evidence>
<dbReference type="EMBL" id="JAIVFP010000001">
    <property type="protein sequence ID" value="MCI4682173.1"/>
    <property type="molecule type" value="Genomic_DNA"/>
</dbReference>
<name>A0ABS9Z3H6_9HYPH</name>
<reference evidence="2" key="1">
    <citation type="journal article" date="2022" name="ISME J.">
        <title>Identification of active gaseous-alkane degraders at natural gas seeps.</title>
        <authorList>
            <person name="Farhan Ul Haque M."/>
            <person name="Hernandez M."/>
            <person name="Crombie A.T."/>
            <person name="Murrell J.C."/>
        </authorList>
    </citation>
    <scope>NUCLEOTIDE SEQUENCE</scope>
    <source>
        <strain evidence="2">PC2</strain>
    </source>
</reference>
<comment type="caution">
    <text evidence="2">The sequence shown here is derived from an EMBL/GenBank/DDBJ whole genome shotgun (WGS) entry which is preliminary data.</text>
</comment>
<accession>A0ABS9Z3H6</accession>
<dbReference type="Proteomes" id="UP001139104">
    <property type="component" value="Unassembled WGS sequence"/>
</dbReference>
<evidence type="ECO:0000256" key="1">
    <source>
        <dbReference type="SAM" id="Phobius"/>
    </source>
</evidence>
<keyword evidence="1" id="KW-0472">Membrane</keyword>
<feature type="transmembrane region" description="Helical" evidence="1">
    <location>
        <begin position="38"/>
        <end position="58"/>
    </location>
</feature>
<feature type="transmembrane region" description="Helical" evidence="1">
    <location>
        <begin position="195"/>
        <end position="217"/>
    </location>
</feature>
<keyword evidence="1" id="KW-0812">Transmembrane</keyword>
<dbReference type="RefSeq" id="WP_243066201.1">
    <property type="nucleotide sequence ID" value="NZ_JAIVFK010000014.1"/>
</dbReference>